<protein>
    <submittedName>
        <fullName evidence="2">Uncharacterized protein</fullName>
    </submittedName>
</protein>
<evidence type="ECO:0000313" key="3">
    <source>
        <dbReference type="Proteomes" id="UP000078512"/>
    </source>
</evidence>
<dbReference type="AlphaFoldDB" id="A0A197JX02"/>
<feature type="region of interest" description="Disordered" evidence="1">
    <location>
        <begin position="1"/>
        <end position="20"/>
    </location>
</feature>
<name>A0A197JX02_9FUNG</name>
<dbReference type="EMBL" id="KV442046">
    <property type="protein sequence ID" value="OAQ28804.1"/>
    <property type="molecule type" value="Genomic_DNA"/>
</dbReference>
<gene>
    <name evidence="2" type="ORF">K457DRAFT_549814</name>
</gene>
<dbReference type="Proteomes" id="UP000078512">
    <property type="component" value="Unassembled WGS sequence"/>
</dbReference>
<evidence type="ECO:0000313" key="2">
    <source>
        <dbReference type="EMBL" id="OAQ28804.1"/>
    </source>
</evidence>
<evidence type="ECO:0000256" key="1">
    <source>
        <dbReference type="SAM" id="MobiDB-lite"/>
    </source>
</evidence>
<reference evidence="2 3" key="1">
    <citation type="submission" date="2016-05" db="EMBL/GenBank/DDBJ databases">
        <title>Genome sequencing reveals origins of a unique bacterial endosymbiosis in the earliest lineages of terrestrial Fungi.</title>
        <authorList>
            <consortium name="DOE Joint Genome Institute"/>
            <person name="Uehling J."/>
            <person name="Gryganskyi A."/>
            <person name="Hameed K."/>
            <person name="Tschaplinski T."/>
            <person name="Misztal P."/>
            <person name="Wu S."/>
            <person name="Desiro A."/>
            <person name="Vande Pol N."/>
            <person name="Du Z.-Y."/>
            <person name="Zienkiewicz A."/>
            <person name="Zienkiewicz K."/>
            <person name="Morin E."/>
            <person name="Tisserant E."/>
            <person name="Splivallo R."/>
            <person name="Hainaut M."/>
            <person name="Henrissat B."/>
            <person name="Ohm R."/>
            <person name="Kuo A."/>
            <person name="Yan J."/>
            <person name="Lipzen A."/>
            <person name="Nolan M."/>
            <person name="Labutti K."/>
            <person name="Barry K."/>
            <person name="Goldstein A."/>
            <person name="Labbe J."/>
            <person name="Schadt C."/>
            <person name="Tuskan G."/>
            <person name="Grigoriev I."/>
            <person name="Martin F."/>
            <person name="Vilgalys R."/>
            <person name="Bonito G."/>
        </authorList>
    </citation>
    <scope>NUCLEOTIDE SEQUENCE [LARGE SCALE GENOMIC DNA]</scope>
    <source>
        <strain evidence="2 3">AG-77</strain>
    </source>
</reference>
<sequence>MEPSFVKTLPVPSSTVEQQPKIVTETPQQTLPCQDLRPHSPTTTTPCLPSASALAHLVHLLKRPPRQVPSPIAPVPYLDHPLFLMSRRGSVQRMNCP</sequence>
<organism evidence="2 3">
    <name type="scientific">Linnemannia elongata AG-77</name>
    <dbReference type="NCBI Taxonomy" id="1314771"/>
    <lineage>
        <taxon>Eukaryota</taxon>
        <taxon>Fungi</taxon>
        <taxon>Fungi incertae sedis</taxon>
        <taxon>Mucoromycota</taxon>
        <taxon>Mortierellomycotina</taxon>
        <taxon>Mortierellomycetes</taxon>
        <taxon>Mortierellales</taxon>
        <taxon>Mortierellaceae</taxon>
        <taxon>Linnemannia</taxon>
    </lineage>
</organism>
<accession>A0A197JX02</accession>
<keyword evidence="3" id="KW-1185">Reference proteome</keyword>
<proteinExistence type="predicted"/>